<comment type="subcellular location">
    <subcellularLocation>
        <location evidence="1">Microsome membrane</location>
        <topology evidence="1">Peripheral membrane protein</topology>
    </subcellularLocation>
</comment>
<feature type="domain" description="ERAP1-like C-terminal" evidence="15">
    <location>
        <begin position="500"/>
        <end position="730"/>
    </location>
</feature>
<evidence type="ECO:0000256" key="11">
    <source>
        <dbReference type="PIRSR" id="PIRSR634016-3"/>
    </source>
</evidence>
<dbReference type="Pfam" id="PF17900">
    <property type="entry name" value="Peptidase_M1_N"/>
    <property type="match status" value="1"/>
</dbReference>
<dbReference type="Proteomes" id="UP000734854">
    <property type="component" value="Unassembled WGS sequence"/>
</dbReference>
<dbReference type="InterPro" id="IPR042097">
    <property type="entry name" value="Aminopeptidase_N-like_N_sf"/>
</dbReference>
<evidence type="ECO:0000259" key="16">
    <source>
        <dbReference type="Pfam" id="PF17900"/>
    </source>
</evidence>
<dbReference type="PANTHER" id="PTHR11533">
    <property type="entry name" value="PROTEASE M1 ZINC METALLOPROTEASE"/>
    <property type="match status" value="1"/>
</dbReference>
<evidence type="ECO:0000256" key="7">
    <source>
        <dbReference type="ARBA" id="ARBA00022833"/>
    </source>
</evidence>
<dbReference type="GO" id="GO:0005737">
    <property type="term" value="C:cytoplasm"/>
    <property type="evidence" value="ECO:0007669"/>
    <property type="project" value="TreeGrafter"/>
</dbReference>
<keyword evidence="4 13" id="KW-0645">Protease</keyword>
<evidence type="ECO:0000259" key="14">
    <source>
        <dbReference type="Pfam" id="PF01433"/>
    </source>
</evidence>
<dbReference type="AlphaFoldDB" id="A0A8J5KBZ2"/>
<evidence type="ECO:0000259" key="15">
    <source>
        <dbReference type="Pfam" id="PF11838"/>
    </source>
</evidence>
<dbReference type="GO" id="GO:0070006">
    <property type="term" value="F:metalloaminopeptidase activity"/>
    <property type="evidence" value="ECO:0007669"/>
    <property type="project" value="TreeGrafter"/>
</dbReference>
<proteinExistence type="inferred from homology"/>
<evidence type="ECO:0000313" key="17">
    <source>
        <dbReference type="EMBL" id="KAG6476956.1"/>
    </source>
</evidence>
<comment type="caution">
    <text evidence="17">The sequence shown here is derived from an EMBL/GenBank/DDBJ whole genome shotgun (WGS) entry which is preliminary data.</text>
</comment>
<feature type="binding site" evidence="11">
    <location>
        <position position="330"/>
    </location>
    <ligand>
        <name>Zn(2+)</name>
        <dbReference type="ChEBI" id="CHEBI:29105"/>
        <note>catalytic</note>
    </ligand>
</feature>
<dbReference type="Gene3D" id="2.60.40.1730">
    <property type="entry name" value="tricorn interacting facor f3 domain"/>
    <property type="match status" value="1"/>
</dbReference>
<dbReference type="CDD" id="cd09601">
    <property type="entry name" value="M1_APN-Q_like"/>
    <property type="match status" value="1"/>
</dbReference>
<comment type="similarity">
    <text evidence="2 13">Belongs to the peptidase M1 family.</text>
</comment>
<feature type="domain" description="Peptidase M1 membrane alanine aminopeptidase" evidence="14">
    <location>
        <begin position="254"/>
        <end position="471"/>
    </location>
</feature>
<feature type="site" description="Transition state stabilizer" evidence="12">
    <location>
        <position position="412"/>
    </location>
</feature>
<evidence type="ECO:0000256" key="13">
    <source>
        <dbReference type="RuleBase" id="RU364040"/>
    </source>
</evidence>
<dbReference type="PRINTS" id="PR00756">
    <property type="entry name" value="ALADIPTASE"/>
</dbReference>
<dbReference type="Gene3D" id="3.30.2010.30">
    <property type="match status" value="1"/>
</dbReference>
<dbReference type="GO" id="GO:0016020">
    <property type="term" value="C:membrane"/>
    <property type="evidence" value="ECO:0007669"/>
    <property type="project" value="TreeGrafter"/>
</dbReference>
<dbReference type="InterPro" id="IPR034016">
    <property type="entry name" value="M1_APN-typ"/>
</dbReference>
<dbReference type="Pfam" id="PF01433">
    <property type="entry name" value="Peptidase_M1"/>
    <property type="match status" value="1"/>
</dbReference>
<dbReference type="EMBL" id="JACMSC010000018">
    <property type="protein sequence ID" value="KAG6476956.1"/>
    <property type="molecule type" value="Genomic_DNA"/>
</dbReference>
<keyword evidence="6 13" id="KW-0378">Hydrolase</keyword>
<evidence type="ECO:0000256" key="12">
    <source>
        <dbReference type="PIRSR" id="PIRSR634016-4"/>
    </source>
</evidence>
<keyword evidence="3 13" id="KW-0031">Aminopeptidase</keyword>
<evidence type="ECO:0000256" key="4">
    <source>
        <dbReference type="ARBA" id="ARBA00022670"/>
    </source>
</evidence>
<dbReference type="EC" id="3.4.11.-" evidence="13"/>
<protein>
    <recommendedName>
        <fullName evidence="13">Aminopeptidase</fullName>
        <ecNumber evidence="13">3.4.11.-</ecNumber>
    </recommendedName>
</protein>
<evidence type="ECO:0000256" key="9">
    <source>
        <dbReference type="ARBA" id="ARBA00023049"/>
    </source>
</evidence>
<dbReference type="GO" id="GO:0008270">
    <property type="term" value="F:zinc ion binding"/>
    <property type="evidence" value="ECO:0007669"/>
    <property type="project" value="UniProtKB-UniRule"/>
</dbReference>
<dbReference type="FunFam" id="1.10.390.10:FF:000001">
    <property type="entry name" value="Aminopeptidase"/>
    <property type="match status" value="1"/>
</dbReference>
<dbReference type="GO" id="GO:0005615">
    <property type="term" value="C:extracellular space"/>
    <property type="evidence" value="ECO:0007669"/>
    <property type="project" value="TreeGrafter"/>
</dbReference>
<evidence type="ECO:0000256" key="10">
    <source>
        <dbReference type="PIRSR" id="PIRSR634016-1"/>
    </source>
</evidence>
<gene>
    <name evidence="17" type="ORF">ZIOFF_066206</name>
</gene>
<keyword evidence="7 11" id="KW-0862">Zinc</keyword>
<name>A0A8J5KBZ2_ZINOF</name>
<dbReference type="GO" id="GO:0043171">
    <property type="term" value="P:peptide catabolic process"/>
    <property type="evidence" value="ECO:0007669"/>
    <property type="project" value="TreeGrafter"/>
</dbReference>
<dbReference type="InterPro" id="IPR027268">
    <property type="entry name" value="Peptidase_M4/M1_CTD_sf"/>
</dbReference>
<evidence type="ECO:0000256" key="1">
    <source>
        <dbReference type="ARBA" id="ARBA00004174"/>
    </source>
</evidence>
<feature type="domain" description="Aminopeptidase N-like N-terminal" evidence="16">
    <location>
        <begin position="31"/>
        <end position="219"/>
    </location>
</feature>
<keyword evidence="9 13" id="KW-0482">Metalloprotease</keyword>
<dbReference type="InterPro" id="IPR050344">
    <property type="entry name" value="Peptidase_M1_aminopeptidases"/>
</dbReference>
<dbReference type="InterPro" id="IPR024571">
    <property type="entry name" value="ERAP1-like_C_dom"/>
</dbReference>
<dbReference type="Pfam" id="PF11838">
    <property type="entry name" value="ERAP1_C"/>
    <property type="match status" value="1"/>
</dbReference>
<evidence type="ECO:0000256" key="5">
    <source>
        <dbReference type="ARBA" id="ARBA00022723"/>
    </source>
</evidence>
<dbReference type="Gene3D" id="1.10.390.10">
    <property type="entry name" value="Neutral Protease Domain 2"/>
    <property type="match status" value="1"/>
</dbReference>
<dbReference type="InterPro" id="IPR001930">
    <property type="entry name" value="Peptidase_M1"/>
</dbReference>
<keyword evidence="8" id="KW-0256">Endoplasmic reticulum</keyword>
<evidence type="ECO:0000256" key="6">
    <source>
        <dbReference type="ARBA" id="ARBA00022801"/>
    </source>
</evidence>
<keyword evidence="8" id="KW-0492">Microsome</keyword>
<keyword evidence="18" id="KW-1185">Reference proteome</keyword>
<dbReference type="InterPro" id="IPR014782">
    <property type="entry name" value="Peptidase_M1_dom"/>
</dbReference>
<evidence type="ECO:0000256" key="2">
    <source>
        <dbReference type="ARBA" id="ARBA00010136"/>
    </source>
</evidence>
<evidence type="ECO:0000313" key="18">
    <source>
        <dbReference type="Proteomes" id="UP000734854"/>
    </source>
</evidence>
<feature type="binding site" evidence="11">
    <location>
        <position position="349"/>
    </location>
    <ligand>
        <name>Zn(2+)</name>
        <dbReference type="ChEBI" id="CHEBI:29105"/>
        <note>catalytic</note>
    </ligand>
</feature>
<dbReference type="SUPFAM" id="SSF63737">
    <property type="entry name" value="Leukotriene A4 hydrolase N-terminal domain"/>
    <property type="match status" value="1"/>
</dbReference>
<dbReference type="GO" id="GO:0006508">
    <property type="term" value="P:proteolysis"/>
    <property type="evidence" value="ECO:0007669"/>
    <property type="project" value="UniProtKB-KW"/>
</dbReference>
<dbReference type="Gene3D" id="1.25.50.20">
    <property type="match status" value="1"/>
</dbReference>
<evidence type="ECO:0000256" key="3">
    <source>
        <dbReference type="ARBA" id="ARBA00022438"/>
    </source>
</evidence>
<keyword evidence="5 11" id="KW-0479">Metal-binding</keyword>
<sequence length="760" mass="86646">MHEREMMETEQLQQNVEQFKGQARLPKFAIPHNYNLSINVDLSNFTFLGVIEITIDIVSPTKYLVLNVVDLVVEQSSIWFSGDLFGGSGEELKHPSNIVEVKDDEILILGFDGILPIGKGILSIKYSGIINDESRGFYRSTYEQYGETQIMALTQFEPTYARRCFPCWDEPAFKATFTIKLEVPSKLVALSNMPVISENDNGIVKTVYFQESPIMSTYLVAFVVGSLDYIETYSSDGLKIRVYTRIGKSNQGKFALDLTTKTLDFLKGYFSIPYGLPKLDLVAVPNFQEQGMENYGLLIFSEDYLFYDELSSSVKVKQQVAEIVAHELAHQWFGNRVTMEWWTDLWLNEGFADWMSYLVIDDVFPEWEKWSQLLDDTTATLELDALSDSHPIEVLNITSGIEALEMFDSITYQKGALVIRMLQSYIGDESLQKSLAAYIKRYSYLNAKTEDLWNVIQEEINEPIGDMMSTWTKQEGYPVINVMLTGNVLEINQIGLTIVDLIADAKPELSNDVKLLFINLLQSHADKLGWDARKNESQSDTLLRKQIQNTFVLLGHEKTINYAIEHLQPFTSNTSTIALSPDIKKVVYLSIMQTVTTTNRSGYEFLLKLYREADDASEKTLILSCFTRCLDPNILLESLNFLLSSEVQPLDALKSGLYNVKQAGRDIAWRWLKENWDDKIQKKWSEVFLPYVVSYIVKLFGTSEKETEILDFFASRSNPSISKALRQSFNEVMIKERWAQSVKNDSTLGDTLKAIVGKGF</sequence>
<feature type="binding site" evidence="11">
    <location>
        <position position="326"/>
    </location>
    <ligand>
        <name>Zn(2+)</name>
        <dbReference type="ChEBI" id="CHEBI:29105"/>
        <note>catalytic</note>
    </ligand>
</feature>
<dbReference type="InterPro" id="IPR045357">
    <property type="entry name" value="Aminopeptidase_N-like_N"/>
</dbReference>
<dbReference type="SUPFAM" id="SSF55486">
    <property type="entry name" value="Metalloproteases ('zincins'), catalytic domain"/>
    <property type="match status" value="1"/>
</dbReference>
<dbReference type="GO" id="GO:0042277">
    <property type="term" value="F:peptide binding"/>
    <property type="evidence" value="ECO:0007669"/>
    <property type="project" value="TreeGrafter"/>
</dbReference>
<comment type="cofactor">
    <cofactor evidence="11 13">
        <name>Zn(2+)</name>
        <dbReference type="ChEBI" id="CHEBI:29105"/>
    </cofactor>
    <text evidence="11 13">Binds 1 zinc ion per subunit.</text>
</comment>
<dbReference type="PANTHER" id="PTHR11533:SF298">
    <property type="entry name" value="AMINOPEPTIDASE M1-B"/>
    <property type="match status" value="1"/>
</dbReference>
<dbReference type="FunFam" id="2.60.40.1730:FF:000002">
    <property type="entry name" value="Aminopeptidase"/>
    <property type="match status" value="1"/>
</dbReference>
<accession>A0A8J5KBZ2</accession>
<feature type="active site" description="Proton acceptor" evidence="10">
    <location>
        <position position="327"/>
    </location>
</feature>
<evidence type="ECO:0000256" key="8">
    <source>
        <dbReference type="ARBA" id="ARBA00022848"/>
    </source>
</evidence>
<reference evidence="17 18" key="1">
    <citation type="submission" date="2020-08" db="EMBL/GenBank/DDBJ databases">
        <title>Plant Genome Project.</title>
        <authorList>
            <person name="Zhang R.-G."/>
        </authorList>
    </citation>
    <scope>NUCLEOTIDE SEQUENCE [LARGE SCALE GENOMIC DNA]</scope>
    <source>
        <tissue evidence="17">Rhizome</tissue>
    </source>
</reference>
<organism evidence="17 18">
    <name type="scientific">Zingiber officinale</name>
    <name type="common">Ginger</name>
    <name type="synonym">Amomum zingiber</name>
    <dbReference type="NCBI Taxonomy" id="94328"/>
    <lineage>
        <taxon>Eukaryota</taxon>
        <taxon>Viridiplantae</taxon>
        <taxon>Streptophyta</taxon>
        <taxon>Embryophyta</taxon>
        <taxon>Tracheophyta</taxon>
        <taxon>Spermatophyta</taxon>
        <taxon>Magnoliopsida</taxon>
        <taxon>Liliopsida</taxon>
        <taxon>Zingiberales</taxon>
        <taxon>Zingiberaceae</taxon>
        <taxon>Zingiber</taxon>
    </lineage>
</organism>